<organism evidence="3 4">
    <name type="scientific">Methylobacterium oryzae</name>
    <dbReference type="NCBI Taxonomy" id="334852"/>
    <lineage>
        <taxon>Bacteria</taxon>
        <taxon>Pseudomonadati</taxon>
        <taxon>Pseudomonadota</taxon>
        <taxon>Alphaproteobacteria</taxon>
        <taxon>Hyphomicrobiales</taxon>
        <taxon>Methylobacteriaceae</taxon>
        <taxon>Methylobacterium</taxon>
    </lineage>
</organism>
<dbReference type="InterPro" id="IPR048120">
    <property type="entry name" value="Integrase-like"/>
</dbReference>
<comment type="caution">
    <text evidence="3">The sequence shown here is derived from an EMBL/GenBank/DDBJ whole genome shotgun (WGS) entry which is preliminary data.</text>
</comment>
<dbReference type="Pfam" id="PF00589">
    <property type="entry name" value="Phage_integrase"/>
    <property type="match status" value="1"/>
</dbReference>
<gene>
    <name evidence="3" type="ORF">MOTC310_31250</name>
</gene>
<dbReference type="Gene3D" id="1.10.443.10">
    <property type="entry name" value="Intergrase catalytic core"/>
    <property type="match status" value="1"/>
</dbReference>
<proteinExistence type="predicted"/>
<protein>
    <recommendedName>
        <fullName evidence="2">Tyr recombinase domain-containing protein</fullName>
    </recommendedName>
</protein>
<dbReference type="Proteomes" id="UP001355206">
    <property type="component" value="Unassembled WGS sequence"/>
</dbReference>
<keyword evidence="1" id="KW-0233">DNA recombination</keyword>
<reference evidence="3 4" key="1">
    <citation type="journal article" date="2012" name="Genet. Mol. Biol.">
        <title>Analysis of 16S rRNA and mxaF genes revealing insights into Methylobacterium niche-specific plant association.</title>
        <authorList>
            <person name="Dourado M.N."/>
            <person name="Andreote F.D."/>
            <person name="Dini-Andreote F."/>
            <person name="Conti R."/>
            <person name="Araujo J.M."/>
            <person name="Araujo W.L."/>
        </authorList>
    </citation>
    <scope>NUCLEOTIDE SEQUENCE [LARGE SCALE GENOMIC DNA]</scope>
    <source>
        <strain evidence="3 4">TC3-10</strain>
    </source>
</reference>
<sequence length="514" mass="56872">MSAVLRLLKIAPAPSSEAIIDLSGLPVDTSTDLWNLNYAGDKISLNFAHLPFRAEDLLSATKSYMRALIKSKAPKSVYNTFAALRLLSQSELFVEAERNGTEIPESFIAELQAKLGSKAYQLHHIRHWYRSGADRGYASFSPEVAFQLDQKVIGGNAKGHAVLSLDPEDGPLVDLEITALLNALNAQRRKNSLPLDCSAALWLCVALGCNPFQMTLLRERDIEIISEGNNRFINLRVPRVKKRHDAPRTAFKTRKLTSEIGDVVLNLIAENRQREALQGRTTGPDTPIFLRRTMRSHLEETMADYAWHMYPSEFTALVGDGVSRLGVISARTGEPLKVTTRRLRYTFATRLVREGASMEEVAEALDHTDLQNVRVYFDIKSDIVKSLDRAMALKLGPVAQAFLGNVVPNEADAERGGDPASRVMAVDRATGRPAGLGTCGEHSYCNLLAPIACYTCGQFQPWMDGPHDKILDDLIAQRERKQAAGMDGRMVTIHDATILAIGDVIRRIEEARAI</sequence>
<feature type="domain" description="Tyr recombinase" evidence="2">
    <location>
        <begin position="167"/>
        <end position="392"/>
    </location>
</feature>
<evidence type="ECO:0000313" key="3">
    <source>
        <dbReference type="EMBL" id="MEE7494650.1"/>
    </source>
</evidence>
<dbReference type="InterPro" id="IPR011010">
    <property type="entry name" value="DNA_brk_join_enz"/>
</dbReference>
<dbReference type="EMBL" id="MLCA01000017">
    <property type="protein sequence ID" value="MEE7494650.1"/>
    <property type="molecule type" value="Genomic_DNA"/>
</dbReference>
<dbReference type="InterPro" id="IPR002104">
    <property type="entry name" value="Integrase_catalytic"/>
</dbReference>
<dbReference type="RefSeq" id="WP_331304589.1">
    <property type="nucleotide sequence ID" value="NZ_MLCA01000017.1"/>
</dbReference>
<name>A0ABU7TXH6_9HYPH</name>
<dbReference type="InterPro" id="IPR013762">
    <property type="entry name" value="Integrase-like_cat_sf"/>
</dbReference>
<evidence type="ECO:0000259" key="2">
    <source>
        <dbReference type="PROSITE" id="PS51898"/>
    </source>
</evidence>
<dbReference type="SUPFAM" id="SSF56349">
    <property type="entry name" value="DNA breaking-rejoining enzymes"/>
    <property type="match status" value="1"/>
</dbReference>
<dbReference type="PROSITE" id="PS51898">
    <property type="entry name" value="TYR_RECOMBINASE"/>
    <property type="match status" value="1"/>
</dbReference>
<accession>A0ABU7TXH6</accession>
<evidence type="ECO:0000313" key="4">
    <source>
        <dbReference type="Proteomes" id="UP001355206"/>
    </source>
</evidence>
<keyword evidence="4" id="KW-1185">Reference proteome</keyword>
<evidence type="ECO:0000256" key="1">
    <source>
        <dbReference type="ARBA" id="ARBA00023172"/>
    </source>
</evidence>
<dbReference type="NCBIfam" id="NF041502">
    <property type="entry name" value="integrase_1"/>
    <property type="match status" value="1"/>
</dbReference>